<keyword evidence="2" id="KW-1185">Reference proteome</keyword>
<protein>
    <submittedName>
        <fullName evidence="1">Uncharacterized protein</fullName>
    </submittedName>
</protein>
<name>A0A2P5EJI5_TREOI</name>
<proteinExistence type="predicted"/>
<dbReference type="Proteomes" id="UP000237000">
    <property type="component" value="Unassembled WGS sequence"/>
</dbReference>
<evidence type="ECO:0000313" key="1">
    <source>
        <dbReference type="EMBL" id="PON85689.1"/>
    </source>
</evidence>
<comment type="caution">
    <text evidence="1">The sequence shown here is derived from an EMBL/GenBank/DDBJ whole genome shotgun (WGS) entry which is preliminary data.</text>
</comment>
<dbReference type="EMBL" id="JXTC01000144">
    <property type="protein sequence ID" value="PON85689.1"/>
    <property type="molecule type" value="Genomic_DNA"/>
</dbReference>
<accession>A0A2P5EJI5</accession>
<reference evidence="2" key="1">
    <citation type="submission" date="2016-06" db="EMBL/GenBank/DDBJ databases">
        <title>Parallel loss of symbiosis genes in relatives of nitrogen-fixing non-legume Parasponia.</title>
        <authorList>
            <person name="Van Velzen R."/>
            <person name="Holmer R."/>
            <person name="Bu F."/>
            <person name="Rutten L."/>
            <person name="Van Zeijl A."/>
            <person name="Liu W."/>
            <person name="Santuari L."/>
            <person name="Cao Q."/>
            <person name="Sharma T."/>
            <person name="Shen D."/>
            <person name="Roswanjaya Y."/>
            <person name="Wardhani T."/>
            <person name="Kalhor M.S."/>
            <person name="Jansen J."/>
            <person name="Van den Hoogen J."/>
            <person name="Gungor B."/>
            <person name="Hartog M."/>
            <person name="Hontelez J."/>
            <person name="Verver J."/>
            <person name="Yang W.-C."/>
            <person name="Schijlen E."/>
            <person name="Repin R."/>
            <person name="Schilthuizen M."/>
            <person name="Schranz E."/>
            <person name="Heidstra R."/>
            <person name="Miyata K."/>
            <person name="Fedorova E."/>
            <person name="Kohlen W."/>
            <person name="Bisseling T."/>
            <person name="Smit S."/>
            <person name="Geurts R."/>
        </authorList>
    </citation>
    <scope>NUCLEOTIDE SEQUENCE [LARGE SCALE GENOMIC DNA]</scope>
    <source>
        <strain evidence="2">cv. RG33-2</strain>
    </source>
</reference>
<dbReference type="AlphaFoldDB" id="A0A2P5EJI5"/>
<organism evidence="1 2">
    <name type="scientific">Trema orientale</name>
    <name type="common">Charcoal tree</name>
    <name type="synonym">Celtis orientalis</name>
    <dbReference type="NCBI Taxonomy" id="63057"/>
    <lineage>
        <taxon>Eukaryota</taxon>
        <taxon>Viridiplantae</taxon>
        <taxon>Streptophyta</taxon>
        <taxon>Embryophyta</taxon>
        <taxon>Tracheophyta</taxon>
        <taxon>Spermatophyta</taxon>
        <taxon>Magnoliopsida</taxon>
        <taxon>eudicotyledons</taxon>
        <taxon>Gunneridae</taxon>
        <taxon>Pentapetalae</taxon>
        <taxon>rosids</taxon>
        <taxon>fabids</taxon>
        <taxon>Rosales</taxon>
        <taxon>Cannabaceae</taxon>
        <taxon>Trema</taxon>
    </lineage>
</organism>
<evidence type="ECO:0000313" key="2">
    <source>
        <dbReference type="Proteomes" id="UP000237000"/>
    </source>
</evidence>
<gene>
    <name evidence="1" type="ORF">TorRG33x02_185450</name>
</gene>
<sequence>MFWEQLRRDRAAKNSGEERMDLTGLDTAERIGWRCLGMRAKMFKPMSFGRGGMRTSDGGSVVVDMGEIKAVSALGGFYLCNLYS</sequence>
<dbReference type="InParanoid" id="A0A2P5EJI5"/>